<dbReference type="RefSeq" id="WP_090018323.1">
    <property type="nucleotide sequence ID" value="NZ_FNCE01000001.1"/>
</dbReference>
<organism evidence="5 6">
    <name type="scientific">Limimonas halophila</name>
    <dbReference type="NCBI Taxonomy" id="1082479"/>
    <lineage>
        <taxon>Bacteria</taxon>
        <taxon>Pseudomonadati</taxon>
        <taxon>Pseudomonadota</taxon>
        <taxon>Alphaproteobacteria</taxon>
        <taxon>Rhodospirillales</taxon>
        <taxon>Rhodovibrionaceae</taxon>
        <taxon>Limimonas</taxon>
    </lineage>
</organism>
<keyword evidence="2" id="KW-0813">Transport</keyword>
<sequence>MRKRFSFTATAGLAALALAAGFAAPAKDAQAETWKFALEEVDGSVQDAFAEKFAELVKEKSGGDITVSIFPYGQLGTSGDLTELVQTNAVQITNASPGHLGSVVEEMQVFSIPYLLSQNDEATKKVLDSADVIYDDLGDSLRKKGLEILTMYPEGEMVWTANKKITKPADFDGFKMRTMTSPLLTEAYKSFGATPTPMAYGEVYSALQLGTIDGQVNPIFAIQEMKFYEVQSHMIWAGQQEFTTSVVTGNDWYNGLSEEKRQILDESIEEATDYIFPKQREYNKERLEKIKEAKPELEMIRLSEEQRDVFRERAEQVRDKYVEMTGEDGKRILEKLTKAFEDAEAEVTN</sequence>
<dbReference type="GO" id="GO:0055085">
    <property type="term" value="P:transmembrane transport"/>
    <property type="evidence" value="ECO:0007669"/>
    <property type="project" value="InterPro"/>
</dbReference>
<evidence type="ECO:0000256" key="2">
    <source>
        <dbReference type="ARBA" id="ARBA00022448"/>
    </source>
</evidence>
<evidence type="ECO:0000256" key="3">
    <source>
        <dbReference type="ARBA" id="ARBA00022729"/>
    </source>
</evidence>
<evidence type="ECO:0000256" key="4">
    <source>
        <dbReference type="SAM" id="SignalP"/>
    </source>
</evidence>
<evidence type="ECO:0000313" key="5">
    <source>
        <dbReference type="EMBL" id="SDF50103.1"/>
    </source>
</evidence>
<comment type="similarity">
    <text evidence="1">Belongs to the bacterial solute-binding protein 7 family.</text>
</comment>
<keyword evidence="3 4" id="KW-0732">Signal</keyword>
<name>A0A1G7LL16_9PROT</name>
<reference evidence="5 6" key="1">
    <citation type="submission" date="2016-10" db="EMBL/GenBank/DDBJ databases">
        <authorList>
            <person name="de Groot N.N."/>
        </authorList>
    </citation>
    <scope>NUCLEOTIDE SEQUENCE [LARGE SCALE GENOMIC DNA]</scope>
    <source>
        <strain evidence="5 6">DSM 25584</strain>
    </source>
</reference>
<keyword evidence="5" id="KW-0675">Receptor</keyword>
<dbReference type="PIRSF" id="PIRSF006470">
    <property type="entry name" value="DctB"/>
    <property type="match status" value="1"/>
</dbReference>
<dbReference type="STRING" id="1082479.SAMN05216241_101290"/>
<dbReference type="Gene3D" id="3.40.190.170">
    <property type="entry name" value="Bacterial extracellular solute-binding protein, family 7"/>
    <property type="match status" value="1"/>
</dbReference>
<dbReference type="OrthoDB" id="7375081at2"/>
<accession>A0A1G7LL16</accession>
<evidence type="ECO:0000313" key="6">
    <source>
        <dbReference type="Proteomes" id="UP000199415"/>
    </source>
</evidence>
<dbReference type="InterPro" id="IPR004682">
    <property type="entry name" value="TRAP_DctP"/>
</dbReference>
<dbReference type="GO" id="GO:0030288">
    <property type="term" value="C:outer membrane-bounded periplasmic space"/>
    <property type="evidence" value="ECO:0007669"/>
    <property type="project" value="InterPro"/>
</dbReference>
<dbReference type="NCBIfam" id="NF037995">
    <property type="entry name" value="TRAP_S1"/>
    <property type="match status" value="1"/>
</dbReference>
<gene>
    <name evidence="5" type="ORF">SAMN05216241_101290</name>
</gene>
<feature type="chain" id="PRO_5011718335" evidence="4">
    <location>
        <begin position="32"/>
        <end position="349"/>
    </location>
</feature>
<feature type="signal peptide" evidence="4">
    <location>
        <begin position="1"/>
        <end position="31"/>
    </location>
</feature>
<protein>
    <submittedName>
        <fullName evidence="5">Tripartite ATP-independent transporter solute receptor, DctP family</fullName>
    </submittedName>
</protein>
<proteinExistence type="inferred from homology"/>
<dbReference type="NCBIfam" id="TIGR00787">
    <property type="entry name" value="dctP"/>
    <property type="match status" value="1"/>
</dbReference>
<evidence type="ECO:0000256" key="1">
    <source>
        <dbReference type="ARBA" id="ARBA00009023"/>
    </source>
</evidence>
<dbReference type="InterPro" id="IPR038404">
    <property type="entry name" value="TRAP_DctP_sf"/>
</dbReference>
<dbReference type="Pfam" id="PF03480">
    <property type="entry name" value="DctP"/>
    <property type="match status" value="1"/>
</dbReference>
<dbReference type="CDD" id="cd13668">
    <property type="entry name" value="PBP2_TRAP_UehA_TeaA"/>
    <property type="match status" value="1"/>
</dbReference>
<dbReference type="InterPro" id="IPR018389">
    <property type="entry name" value="DctP_fam"/>
</dbReference>
<dbReference type="InterPro" id="IPR006311">
    <property type="entry name" value="TAT_signal"/>
</dbReference>
<dbReference type="PANTHER" id="PTHR33376">
    <property type="match status" value="1"/>
</dbReference>
<dbReference type="Proteomes" id="UP000199415">
    <property type="component" value="Unassembled WGS sequence"/>
</dbReference>
<dbReference type="PANTHER" id="PTHR33376:SF7">
    <property type="entry name" value="C4-DICARBOXYLATE-BINDING PROTEIN DCTB"/>
    <property type="match status" value="1"/>
</dbReference>
<dbReference type="AlphaFoldDB" id="A0A1G7LL16"/>
<dbReference type="EMBL" id="FNCE01000001">
    <property type="protein sequence ID" value="SDF50103.1"/>
    <property type="molecule type" value="Genomic_DNA"/>
</dbReference>
<keyword evidence="6" id="KW-1185">Reference proteome</keyword>
<dbReference type="PROSITE" id="PS51318">
    <property type="entry name" value="TAT"/>
    <property type="match status" value="1"/>
</dbReference>